<keyword evidence="3" id="KW-0808">Transferase</keyword>
<gene>
    <name evidence="3" type="ORF">SAMN04488112_11940</name>
</gene>
<name>A0A1G6Q207_9BACL</name>
<dbReference type="GO" id="GO:0046081">
    <property type="term" value="P:dUTP catabolic process"/>
    <property type="evidence" value="ECO:0007669"/>
    <property type="project" value="TreeGrafter"/>
</dbReference>
<dbReference type="GO" id="GO:0046076">
    <property type="term" value="P:dTTP catabolic process"/>
    <property type="evidence" value="ECO:0007669"/>
    <property type="project" value="TreeGrafter"/>
</dbReference>
<dbReference type="InterPro" id="IPR004518">
    <property type="entry name" value="MazG-like_dom"/>
</dbReference>
<protein>
    <submittedName>
        <fullName evidence="3">Tetrapyrrole methylase family protein / MazG family protein</fullName>
    </submittedName>
</protein>
<dbReference type="PANTHER" id="PTHR30522">
    <property type="entry name" value="NUCLEOSIDE TRIPHOSPHATE PYROPHOSPHOHYDROLASE"/>
    <property type="match status" value="1"/>
</dbReference>
<sequence>MGKITVVGLGYGDEESLPLGVYRLLTRAKTLWLRTEKHPVVDQLAEEGVGYRTFDAVYEKHGDFPSVYREIADGLLALALEGKDPVYAVPGHPVVAEEVVGILLREGDDHGVTVEVKGGSSFLDPVFACLGVDPVEGFQLLDGTALQADQLNPRFHQLIAQVYDRMIASEVKLTLMEVYPDDFPVTVVTAAGVAGMEQVSEVSLFELDREERYGNLSTVYVPPAQDAAVLHRQFSTLAAIVARLRAPDGCPWDRKQTHESLRPYLLEEAYEFLEAVAEGDRESMADELGDVLLQVLLHAQIASETGDFDLRDVVQNLADKLVRRHPHVFGDESAEDSSQVKAKWEEIKKRERAAKGEARQSLLEGIPSTFPALKRAHKLQKKAAKVGFDWKEADGVLNKLEEELVELMAASPEEREGEVGDLLFSAVALARFYDVDPEQALLAACHKFVRRFHKVEEAARKAGGKVESFPLEQLDRWWDAAKEEEWDGNAFKGESKE</sequence>
<feature type="domain" description="NTP pyrophosphohydrolase MazG-like" evidence="2">
    <location>
        <begin position="256"/>
        <end position="329"/>
    </location>
</feature>
<proteinExistence type="predicted"/>
<dbReference type="AlphaFoldDB" id="A0A1G6Q207"/>
<dbReference type="Proteomes" id="UP000199387">
    <property type="component" value="Unassembled WGS sequence"/>
</dbReference>
<evidence type="ECO:0000313" key="4">
    <source>
        <dbReference type="Proteomes" id="UP000199387"/>
    </source>
</evidence>
<keyword evidence="3" id="KW-0489">Methyltransferase</keyword>
<dbReference type="GO" id="GO:0046061">
    <property type="term" value="P:dATP catabolic process"/>
    <property type="evidence" value="ECO:0007669"/>
    <property type="project" value="TreeGrafter"/>
</dbReference>
<evidence type="ECO:0000259" key="2">
    <source>
        <dbReference type="Pfam" id="PF03819"/>
    </source>
</evidence>
<dbReference type="InterPro" id="IPR048015">
    <property type="entry name" value="NTP-PPase_MazG-like_N"/>
</dbReference>
<dbReference type="InterPro" id="IPR011551">
    <property type="entry name" value="NTP_PyrPHydrolase_MazG"/>
</dbReference>
<dbReference type="OrthoDB" id="9808939at2"/>
<dbReference type="Gene3D" id="3.40.1010.10">
    <property type="entry name" value="Cobalt-precorrin-4 Transmethylase, Domain 1"/>
    <property type="match status" value="1"/>
</dbReference>
<evidence type="ECO:0000313" key="3">
    <source>
        <dbReference type="EMBL" id="SDC86251.1"/>
    </source>
</evidence>
<accession>A0A1G6Q207</accession>
<dbReference type="STRING" id="1236220.SAMN04488112_11940"/>
<dbReference type="InterPro" id="IPR048011">
    <property type="entry name" value="NTP-PPase_MazG-like_C"/>
</dbReference>
<dbReference type="InterPro" id="IPR035013">
    <property type="entry name" value="YabN_N"/>
</dbReference>
<dbReference type="PIRSF" id="PIRSF002845">
    <property type="entry name" value="Ttrprl_mtas_MazG"/>
    <property type="match status" value="1"/>
</dbReference>
<feature type="domain" description="Tetrapyrrole methylase" evidence="1">
    <location>
        <begin position="3"/>
        <end position="207"/>
    </location>
</feature>
<reference evidence="3 4" key="1">
    <citation type="submission" date="2016-10" db="EMBL/GenBank/DDBJ databases">
        <authorList>
            <person name="de Groot N.N."/>
        </authorList>
    </citation>
    <scope>NUCLEOTIDE SEQUENCE [LARGE SCALE GENOMIC DNA]</scope>
    <source>
        <strain evidence="3 4">DSM 45514</strain>
    </source>
</reference>
<dbReference type="InterPro" id="IPR014777">
    <property type="entry name" value="4pyrrole_Mease_sub1"/>
</dbReference>
<dbReference type="Pfam" id="PF03819">
    <property type="entry name" value="MazG"/>
    <property type="match status" value="1"/>
</dbReference>
<dbReference type="GO" id="GO:0006203">
    <property type="term" value="P:dGTP catabolic process"/>
    <property type="evidence" value="ECO:0007669"/>
    <property type="project" value="TreeGrafter"/>
</dbReference>
<dbReference type="GO" id="GO:0047429">
    <property type="term" value="F:nucleoside triphosphate diphosphatase activity"/>
    <property type="evidence" value="ECO:0007669"/>
    <property type="project" value="InterPro"/>
</dbReference>
<dbReference type="RefSeq" id="WP_091572082.1">
    <property type="nucleotide sequence ID" value="NZ_FMZA01000019.1"/>
</dbReference>
<dbReference type="EMBL" id="FMZA01000019">
    <property type="protein sequence ID" value="SDC86251.1"/>
    <property type="molecule type" value="Genomic_DNA"/>
</dbReference>
<dbReference type="InterPro" id="IPR024180">
    <property type="entry name" value="Tetrapyrrole_Mease/MazG_pred"/>
</dbReference>
<dbReference type="GO" id="GO:0046047">
    <property type="term" value="P:TTP catabolic process"/>
    <property type="evidence" value="ECO:0007669"/>
    <property type="project" value="TreeGrafter"/>
</dbReference>
<dbReference type="Pfam" id="PF00590">
    <property type="entry name" value="TP_methylase"/>
    <property type="match status" value="1"/>
</dbReference>
<dbReference type="InterPro" id="IPR035996">
    <property type="entry name" value="4pyrrol_Methylase_sf"/>
</dbReference>
<dbReference type="CDD" id="cd11529">
    <property type="entry name" value="NTP-PPase_MazG_Cterm"/>
    <property type="match status" value="1"/>
</dbReference>
<dbReference type="FunFam" id="1.10.287.1080:FF:000001">
    <property type="entry name" value="Nucleoside triphosphate pyrophosphohydrolase"/>
    <property type="match status" value="1"/>
</dbReference>
<dbReference type="NCBIfam" id="NF007113">
    <property type="entry name" value="PRK09562.1"/>
    <property type="match status" value="1"/>
</dbReference>
<evidence type="ECO:0000259" key="1">
    <source>
        <dbReference type="Pfam" id="PF00590"/>
    </source>
</evidence>
<dbReference type="NCBIfam" id="TIGR00444">
    <property type="entry name" value="mazG"/>
    <property type="match status" value="1"/>
</dbReference>
<dbReference type="GO" id="GO:0008168">
    <property type="term" value="F:methyltransferase activity"/>
    <property type="evidence" value="ECO:0007669"/>
    <property type="project" value="UniProtKB-KW"/>
</dbReference>
<organism evidence="3 4">
    <name type="scientific">Melghirimyces thermohalophilus</name>
    <dbReference type="NCBI Taxonomy" id="1236220"/>
    <lineage>
        <taxon>Bacteria</taxon>
        <taxon>Bacillati</taxon>
        <taxon>Bacillota</taxon>
        <taxon>Bacilli</taxon>
        <taxon>Bacillales</taxon>
        <taxon>Thermoactinomycetaceae</taxon>
        <taxon>Melghirimyces</taxon>
    </lineage>
</organism>
<dbReference type="CDD" id="cd11528">
    <property type="entry name" value="NTP-PPase_MazG_Nterm"/>
    <property type="match status" value="1"/>
</dbReference>
<dbReference type="SUPFAM" id="SSF101386">
    <property type="entry name" value="all-alpha NTP pyrophosphatases"/>
    <property type="match status" value="2"/>
</dbReference>
<dbReference type="CDD" id="cd11723">
    <property type="entry name" value="YabN_N_like"/>
    <property type="match status" value="1"/>
</dbReference>
<dbReference type="GO" id="GO:0006950">
    <property type="term" value="P:response to stress"/>
    <property type="evidence" value="ECO:0007669"/>
    <property type="project" value="UniProtKB-ARBA"/>
</dbReference>
<keyword evidence="4" id="KW-1185">Reference proteome</keyword>
<dbReference type="GO" id="GO:0046052">
    <property type="term" value="P:UTP catabolic process"/>
    <property type="evidence" value="ECO:0007669"/>
    <property type="project" value="TreeGrafter"/>
</dbReference>
<dbReference type="Gene3D" id="1.10.287.1080">
    <property type="entry name" value="MazG-like"/>
    <property type="match status" value="2"/>
</dbReference>
<dbReference type="SUPFAM" id="SSF53790">
    <property type="entry name" value="Tetrapyrrole methylase"/>
    <property type="match status" value="1"/>
</dbReference>
<dbReference type="GO" id="GO:0032259">
    <property type="term" value="P:methylation"/>
    <property type="evidence" value="ECO:0007669"/>
    <property type="project" value="UniProtKB-KW"/>
</dbReference>
<dbReference type="PANTHER" id="PTHR30522:SF0">
    <property type="entry name" value="NUCLEOSIDE TRIPHOSPHATE PYROPHOSPHOHYDROLASE"/>
    <property type="match status" value="1"/>
</dbReference>
<dbReference type="InterPro" id="IPR000878">
    <property type="entry name" value="4pyrrol_Mease"/>
</dbReference>